<feature type="region of interest" description="Disordered" evidence="1">
    <location>
        <begin position="25"/>
        <end position="101"/>
    </location>
</feature>
<dbReference type="AlphaFoldDB" id="A0A8H7CVC2"/>
<protein>
    <submittedName>
        <fullName evidence="2">Uncharacterized protein</fullName>
    </submittedName>
</protein>
<feature type="compositionally biased region" description="Basic residues" evidence="1">
    <location>
        <begin position="207"/>
        <end position="216"/>
    </location>
</feature>
<feature type="compositionally biased region" description="Basic residues" evidence="1">
    <location>
        <begin position="348"/>
        <end position="360"/>
    </location>
</feature>
<feature type="compositionally biased region" description="Gly residues" evidence="1">
    <location>
        <begin position="465"/>
        <end position="474"/>
    </location>
</feature>
<comment type="caution">
    <text evidence="2">The sequence shown here is derived from an EMBL/GenBank/DDBJ whole genome shotgun (WGS) entry which is preliminary data.</text>
</comment>
<sequence length="474" mass="48988">MDRPSWGDTLRATFGSCFCLTCSRSNSGSGDANSDDEYTNNNVSGVRGVRRARPDELEGLLADSNSANSGGDDGWGRRRSRPRRPLLALAPRPAGGGCVPPPRTPRHIALWGFDLFGSGRARGKGRVALEGGDEALHGAAQPTGGDAAAATPKRRRGERRSTDDLLARAALEGAAPTQLKDVTSADIARRARAGSDAREGETDSERRARRKARKEMRRLAAALAESPHTPDSAEFEGFPGSGGGPPSPTTSHSRGIPAPFLQLSAAPPDLPHHQNQAQSQQQGTDALAHLRAAEDEEAVDLDGLAYARLAPRPMGGSQSQSRSSGRSSNSGSAGGAPYSPVGESGMPKPKKSKKSKRSTKSHSSATSSTLASPPPTSPGFPSHSFAPSPLGDAGVRDSAIDVDDTFGPFADAGGDDAFDGTPGGFGASDFYGDDAAEGGGMGVGEEREVRREALPSPGLSRRGSVGFGKGMGGF</sequence>
<evidence type="ECO:0000313" key="2">
    <source>
        <dbReference type="EMBL" id="KAF7349587.1"/>
    </source>
</evidence>
<evidence type="ECO:0000313" key="3">
    <source>
        <dbReference type="Proteomes" id="UP000623467"/>
    </source>
</evidence>
<feature type="compositionally biased region" description="Basic and acidic residues" evidence="1">
    <location>
        <begin position="444"/>
        <end position="453"/>
    </location>
</feature>
<gene>
    <name evidence="2" type="ORF">MSAN_01684000</name>
</gene>
<name>A0A8H7CVC2_9AGAR</name>
<dbReference type="EMBL" id="JACAZH010000015">
    <property type="protein sequence ID" value="KAF7349587.1"/>
    <property type="molecule type" value="Genomic_DNA"/>
</dbReference>
<reference evidence="2" key="1">
    <citation type="submission" date="2020-05" db="EMBL/GenBank/DDBJ databases">
        <title>Mycena genomes resolve the evolution of fungal bioluminescence.</title>
        <authorList>
            <person name="Tsai I.J."/>
        </authorList>
    </citation>
    <scope>NUCLEOTIDE SEQUENCE</scope>
    <source>
        <strain evidence="2">160909Yilan</strain>
    </source>
</reference>
<dbReference type="Proteomes" id="UP000623467">
    <property type="component" value="Unassembled WGS sequence"/>
</dbReference>
<feature type="compositionally biased region" description="Low complexity" evidence="1">
    <location>
        <begin position="315"/>
        <end position="331"/>
    </location>
</feature>
<organism evidence="2 3">
    <name type="scientific">Mycena sanguinolenta</name>
    <dbReference type="NCBI Taxonomy" id="230812"/>
    <lineage>
        <taxon>Eukaryota</taxon>
        <taxon>Fungi</taxon>
        <taxon>Dikarya</taxon>
        <taxon>Basidiomycota</taxon>
        <taxon>Agaricomycotina</taxon>
        <taxon>Agaricomycetes</taxon>
        <taxon>Agaricomycetidae</taxon>
        <taxon>Agaricales</taxon>
        <taxon>Marasmiineae</taxon>
        <taxon>Mycenaceae</taxon>
        <taxon>Mycena</taxon>
    </lineage>
</organism>
<evidence type="ECO:0000256" key="1">
    <source>
        <dbReference type="SAM" id="MobiDB-lite"/>
    </source>
</evidence>
<keyword evidence="3" id="KW-1185">Reference proteome</keyword>
<feature type="compositionally biased region" description="Low complexity" evidence="1">
    <location>
        <begin position="138"/>
        <end position="151"/>
    </location>
</feature>
<proteinExistence type="predicted"/>
<feature type="region of interest" description="Disordered" evidence="1">
    <location>
        <begin position="177"/>
        <end position="474"/>
    </location>
</feature>
<dbReference type="OrthoDB" id="3255924at2759"/>
<accession>A0A8H7CVC2</accession>
<feature type="compositionally biased region" description="Low complexity" evidence="1">
    <location>
        <begin position="361"/>
        <end position="371"/>
    </location>
</feature>
<feature type="compositionally biased region" description="Basic and acidic residues" evidence="1">
    <location>
        <begin position="187"/>
        <end position="206"/>
    </location>
</feature>
<feature type="region of interest" description="Disordered" evidence="1">
    <location>
        <begin position="136"/>
        <end position="162"/>
    </location>
</feature>